<name>A0A1X7G359_TRICW</name>
<dbReference type="NCBIfam" id="TIGR01730">
    <property type="entry name" value="RND_mfp"/>
    <property type="match status" value="1"/>
</dbReference>
<keyword evidence="2" id="KW-1133">Transmembrane helix</keyword>
<feature type="domain" description="CzcB-like C-terminal circularly permuted SH3-like" evidence="5">
    <location>
        <begin position="350"/>
        <end position="405"/>
    </location>
</feature>
<keyword evidence="2" id="KW-0472">Membrane</keyword>
<dbReference type="OrthoDB" id="9789643at2"/>
<gene>
    <name evidence="6" type="ORF">SAMN06295900_11378</name>
</gene>
<dbReference type="RefSeq" id="WP_085229338.1">
    <property type="nucleotide sequence ID" value="NZ_BSQD01000007.1"/>
</dbReference>
<dbReference type="AlphaFoldDB" id="A0A1X7G359"/>
<evidence type="ECO:0000259" key="5">
    <source>
        <dbReference type="Pfam" id="PF25975"/>
    </source>
</evidence>
<evidence type="ECO:0000259" key="4">
    <source>
        <dbReference type="Pfam" id="PF25973"/>
    </source>
</evidence>
<dbReference type="PANTHER" id="PTHR30469:SF38">
    <property type="entry name" value="HLYD FAMILY SECRETION PROTEIN"/>
    <property type="match status" value="1"/>
</dbReference>
<organism evidence="6 7">
    <name type="scientific">Trinickia caryophylli</name>
    <name type="common">Paraburkholderia caryophylli</name>
    <dbReference type="NCBI Taxonomy" id="28094"/>
    <lineage>
        <taxon>Bacteria</taxon>
        <taxon>Pseudomonadati</taxon>
        <taxon>Pseudomonadota</taxon>
        <taxon>Betaproteobacteria</taxon>
        <taxon>Burkholderiales</taxon>
        <taxon>Burkholderiaceae</taxon>
        <taxon>Trinickia</taxon>
    </lineage>
</organism>
<dbReference type="EMBL" id="FXAH01000013">
    <property type="protein sequence ID" value="SMF63191.1"/>
    <property type="molecule type" value="Genomic_DNA"/>
</dbReference>
<evidence type="ECO:0000313" key="6">
    <source>
        <dbReference type="EMBL" id="SMF63191.1"/>
    </source>
</evidence>
<feature type="domain" description="CusB-like beta-barrel" evidence="3">
    <location>
        <begin position="257"/>
        <end position="329"/>
    </location>
</feature>
<dbReference type="STRING" id="28094.SAMN06295900_11378"/>
<dbReference type="PANTHER" id="PTHR30469">
    <property type="entry name" value="MULTIDRUG RESISTANCE PROTEIN MDTA"/>
    <property type="match status" value="1"/>
</dbReference>
<reference evidence="7" key="1">
    <citation type="submission" date="2017-04" db="EMBL/GenBank/DDBJ databases">
        <authorList>
            <person name="Varghese N."/>
            <person name="Submissions S."/>
        </authorList>
    </citation>
    <scope>NUCLEOTIDE SEQUENCE [LARGE SCALE GENOMIC DNA]</scope>
    <source>
        <strain evidence="7">Ballard 720</strain>
    </source>
</reference>
<dbReference type="Pfam" id="PF25975">
    <property type="entry name" value="CzcB_C"/>
    <property type="match status" value="1"/>
</dbReference>
<proteinExistence type="inferred from homology"/>
<comment type="similarity">
    <text evidence="1">Belongs to the membrane fusion protein (MFP) (TC 8.A.1) family.</text>
</comment>
<dbReference type="GO" id="GO:0015562">
    <property type="term" value="F:efflux transmembrane transporter activity"/>
    <property type="evidence" value="ECO:0007669"/>
    <property type="project" value="TreeGrafter"/>
</dbReference>
<dbReference type="GeneID" id="95553218"/>
<feature type="domain" description="CzcB-like barrel-sandwich hybrid" evidence="4">
    <location>
        <begin position="88"/>
        <end position="233"/>
    </location>
</feature>
<evidence type="ECO:0000256" key="1">
    <source>
        <dbReference type="ARBA" id="ARBA00009477"/>
    </source>
</evidence>
<dbReference type="Gene3D" id="2.40.30.170">
    <property type="match status" value="1"/>
</dbReference>
<feature type="transmembrane region" description="Helical" evidence="2">
    <location>
        <begin position="29"/>
        <end position="49"/>
    </location>
</feature>
<evidence type="ECO:0000256" key="2">
    <source>
        <dbReference type="SAM" id="Phobius"/>
    </source>
</evidence>
<dbReference type="Pfam" id="PF25954">
    <property type="entry name" value="Beta-barrel_RND_2"/>
    <property type="match status" value="1"/>
</dbReference>
<dbReference type="GO" id="GO:1990281">
    <property type="term" value="C:efflux pump complex"/>
    <property type="evidence" value="ECO:0007669"/>
    <property type="project" value="TreeGrafter"/>
</dbReference>
<dbReference type="Gene3D" id="1.10.287.470">
    <property type="entry name" value="Helix hairpin bin"/>
    <property type="match status" value="1"/>
</dbReference>
<accession>A0A1X7G359</accession>
<sequence>MTDKTELLRQLRIDRDKRSSGTGGGPRRWWLVGAAIALVVLLGLGGWLWTRSAAPAVRVAVARPLASGSSAGGASILDASGYVVARRQATVSAKITGKLEQLFIEEGQHVKENEVVAKLDATNASAALLQAKAGVTQAEATLAQAKAAAEDITPIYRRNEKLAATGVISHEALETSKGTFDARQTDLAVARGNLAVRQAALEVAQRDMDDTIVRAPFSGVVTTKNAQPGEIVSPLSQGGGFTRSGICTLVDMDSLEVEVDVSENFIGRVRANEPAVLKLNAYPDWQIPAYVIAVIPTADRSKATVKVRVGFKSRDARILPEMGARVSFLSRPDQARPDKAGANVPAGAGVAVPPDAVQPGGDASTGTVFVLHDDKVERRAVKLGARNEDGQIVLSGLAPGERVAVGAPAQLADGARVRIAQ</sequence>
<dbReference type="InterPro" id="IPR058647">
    <property type="entry name" value="BSH_CzcB-like"/>
</dbReference>
<dbReference type="SUPFAM" id="SSF111369">
    <property type="entry name" value="HlyD-like secretion proteins"/>
    <property type="match status" value="1"/>
</dbReference>
<evidence type="ECO:0000259" key="3">
    <source>
        <dbReference type="Pfam" id="PF25954"/>
    </source>
</evidence>
<dbReference type="Proteomes" id="UP000192911">
    <property type="component" value="Unassembled WGS sequence"/>
</dbReference>
<dbReference type="InterPro" id="IPR058792">
    <property type="entry name" value="Beta-barrel_RND_2"/>
</dbReference>
<dbReference type="Gene3D" id="2.40.50.100">
    <property type="match status" value="1"/>
</dbReference>
<evidence type="ECO:0000313" key="7">
    <source>
        <dbReference type="Proteomes" id="UP000192911"/>
    </source>
</evidence>
<dbReference type="InterPro" id="IPR058649">
    <property type="entry name" value="CzcB_C"/>
</dbReference>
<dbReference type="Gene3D" id="2.40.420.20">
    <property type="match status" value="1"/>
</dbReference>
<keyword evidence="7" id="KW-1185">Reference proteome</keyword>
<protein>
    <submittedName>
        <fullName evidence="6">RND family efflux transporter, MFP subunit</fullName>
    </submittedName>
</protein>
<dbReference type="InterPro" id="IPR006143">
    <property type="entry name" value="RND_pump_MFP"/>
</dbReference>
<keyword evidence="2" id="KW-0812">Transmembrane</keyword>
<dbReference type="Pfam" id="PF25973">
    <property type="entry name" value="BSH_CzcB"/>
    <property type="match status" value="1"/>
</dbReference>